<accession>A0A9X2XCE5</accession>
<dbReference type="InterPro" id="IPR001387">
    <property type="entry name" value="Cro/C1-type_HTH"/>
</dbReference>
<reference evidence="4" key="1">
    <citation type="submission" date="2022-08" db="EMBL/GenBank/DDBJ databases">
        <title>Chelativorans sichuanense sp. nov., a paraffin oil-degrading bacterium isolated from a mixture of oil-based drill cuttings and paddy soil.</title>
        <authorList>
            <person name="Yu J."/>
            <person name="Liu H."/>
            <person name="Chen Q."/>
        </authorList>
    </citation>
    <scope>NUCLEOTIDE SEQUENCE</scope>
    <source>
        <strain evidence="4">SCAU 2101</strain>
    </source>
</reference>
<feature type="domain" description="HTH cro/C1-type" evidence="3">
    <location>
        <begin position="24"/>
        <end position="79"/>
    </location>
</feature>
<dbReference type="GO" id="GO:0003700">
    <property type="term" value="F:DNA-binding transcription factor activity"/>
    <property type="evidence" value="ECO:0007669"/>
    <property type="project" value="TreeGrafter"/>
</dbReference>
<feature type="region of interest" description="Disordered" evidence="2">
    <location>
        <begin position="1"/>
        <end position="21"/>
    </location>
</feature>
<dbReference type="Proteomes" id="UP001149009">
    <property type="component" value="Unassembled WGS sequence"/>
</dbReference>
<name>A0A9X2XCE5_9HYPH</name>
<dbReference type="PROSITE" id="PS50943">
    <property type="entry name" value="HTH_CROC1"/>
    <property type="match status" value="1"/>
</dbReference>
<dbReference type="GO" id="GO:0005829">
    <property type="term" value="C:cytosol"/>
    <property type="evidence" value="ECO:0007669"/>
    <property type="project" value="TreeGrafter"/>
</dbReference>
<comment type="caution">
    <text evidence="4">The sequence shown here is derived from an EMBL/GenBank/DDBJ whole genome shotgun (WGS) entry which is preliminary data.</text>
</comment>
<dbReference type="Pfam" id="PF13560">
    <property type="entry name" value="HTH_31"/>
    <property type="match status" value="1"/>
</dbReference>
<keyword evidence="1" id="KW-0238">DNA-binding</keyword>
<dbReference type="SUPFAM" id="SSF47413">
    <property type="entry name" value="lambda repressor-like DNA-binding domains"/>
    <property type="match status" value="1"/>
</dbReference>
<evidence type="ECO:0000313" key="4">
    <source>
        <dbReference type="EMBL" id="MCT8991890.1"/>
    </source>
</evidence>
<dbReference type="InterPro" id="IPR050807">
    <property type="entry name" value="TransReg_Diox_bact_type"/>
</dbReference>
<evidence type="ECO:0000259" key="3">
    <source>
        <dbReference type="PROSITE" id="PS50943"/>
    </source>
</evidence>
<keyword evidence="5" id="KW-1185">Reference proteome</keyword>
<dbReference type="EMBL" id="JAODNV010000020">
    <property type="protein sequence ID" value="MCT8991890.1"/>
    <property type="molecule type" value="Genomic_DNA"/>
</dbReference>
<gene>
    <name evidence="4" type="ORF">NYR54_16605</name>
</gene>
<protein>
    <submittedName>
        <fullName evidence="4">Helix-turn-helix domain-containing protein</fullName>
    </submittedName>
</protein>
<dbReference type="PANTHER" id="PTHR46797:SF1">
    <property type="entry name" value="METHYLPHOSPHONATE SYNTHASE"/>
    <property type="match status" value="1"/>
</dbReference>
<dbReference type="GO" id="GO:0003677">
    <property type="term" value="F:DNA binding"/>
    <property type="evidence" value="ECO:0007669"/>
    <property type="project" value="UniProtKB-KW"/>
</dbReference>
<organism evidence="4 5">
    <name type="scientific">Chelativorans petroleitrophicus</name>
    <dbReference type="NCBI Taxonomy" id="2975484"/>
    <lineage>
        <taxon>Bacteria</taxon>
        <taxon>Pseudomonadati</taxon>
        <taxon>Pseudomonadota</taxon>
        <taxon>Alphaproteobacteria</taxon>
        <taxon>Hyphomicrobiales</taxon>
        <taxon>Phyllobacteriaceae</taxon>
        <taxon>Chelativorans</taxon>
    </lineage>
</organism>
<dbReference type="AlphaFoldDB" id="A0A9X2XCE5"/>
<evidence type="ECO:0000256" key="2">
    <source>
        <dbReference type="SAM" id="MobiDB-lite"/>
    </source>
</evidence>
<evidence type="ECO:0000313" key="5">
    <source>
        <dbReference type="Proteomes" id="UP001149009"/>
    </source>
</evidence>
<evidence type="ECO:0000256" key="1">
    <source>
        <dbReference type="ARBA" id="ARBA00023125"/>
    </source>
</evidence>
<dbReference type="InterPro" id="IPR010982">
    <property type="entry name" value="Lambda_DNA-bd_dom_sf"/>
</dbReference>
<dbReference type="Gene3D" id="1.10.260.40">
    <property type="entry name" value="lambda repressor-like DNA-binding domains"/>
    <property type="match status" value="1"/>
</dbReference>
<dbReference type="PANTHER" id="PTHR46797">
    <property type="entry name" value="HTH-TYPE TRANSCRIPTIONAL REGULATOR"/>
    <property type="match status" value="1"/>
</dbReference>
<dbReference type="CDD" id="cd00093">
    <property type="entry name" value="HTH_XRE"/>
    <property type="match status" value="1"/>
</dbReference>
<dbReference type="RefSeq" id="WP_045449872.1">
    <property type="nucleotide sequence ID" value="NZ_JAODNV010000020.1"/>
</dbReference>
<proteinExistence type="predicted"/>
<dbReference type="SMART" id="SM00530">
    <property type="entry name" value="HTH_XRE"/>
    <property type="match status" value="1"/>
</dbReference>
<sequence length="120" mass="13579">MYRDNEPGGQTGEHPVPTPLGERVRELRLKRGLTLEALAERVGSSKSYMWEIENKDVARPSAEKLALIATAIDTTVEYLLAGDGEKEEDAEDIAFFRKYKKMDAPSKERLRRILDALDDD</sequence>